<sequence length="85" mass="9625">MLSLADILTDLSNNWLLYASMPFVAAGIGYVTKIIAIWMMFNPIQWLGFETRIAGYRVFGWQGIVPRRATFMASIACDTMTRVMV</sequence>
<dbReference type="PANTHER" id="PTHR35791">
    <property type="entry name" value="UPF0754 MEMBRANE PROTEIN YHEB"/>
    <property type="match status" value="1"/>
</dbReference>
<feature type="transmembrane region" description="Helical" evidence="1">
    <location>
        <begin position="15"/>
        <end position="41"/>
    </location>
</feature>
<protein>
    <submittedName>
        <fullName evidence="2">Uncharacterized protein</fullName>
    </submittedName>
</protein>
<keyword evidence="1" id="KW-0812">Transmembrane</keyword>
<keyword evidence="1" id="KW-1133">Transmembrane helix</keyword>
<dbReference type="AlphaFoldDB" id="A0A2T5IU29"/>
<dbReference type="PANTHER" id="PTHR35791:SF1">
    <property type="entry name" value="UPF0754 MEMBRANE PROTEIN YHEB"/>
    <property type="match status" value="1"/>
</dbReference>
<evidence type="ECO:0000313" key="3">
    <source>
        <dbReference type="Proteomes" id="UP000244223"/>
    </source>
</evidence>
<comment type="caution">
    <text evidence="2">The sequence shown here is derived from an EMBL/GenBank/DDBJ whole genome shotgun (WGS) entry which is preliminary data.</text>
</comment>
<accession>A0A2T5IU29</accession>
<evidence type="ECO:0000313" key="2">
    <source>
        <dbReference type="EMBL" id="PTQ87389.1"/>
    </source>
</evidence>
<dbReference type="Proteomes" id="UP000244223">
    <property type="component" value="Unassembled WGS sequence"/>
</dbReference>
<name>A0A2T5IU29_9GAMM</name>
<reference evidence="2 3" key="1">
    <citation type="submission" date="2018-04" db="EMBL/GenBank/DDBJ databases">
        <title>Genomic Encyclopedia of Archaeal and Bacterial Type Strains, Phase II (KMG-II): from individual species to whole genera.</title>
        <authorList>
            <person name="Goeker M."/>
        </authorList>
    </citation>
    <scope>NUCLEOTIDE SEQUENCE [LARGE SCALE GENOMIC DNA]</scope>
    <source>
        <strain evidence="2 3">DSM 5822</strain>
    </source>
</reference>
<keyword evidence="3" id="KW-1185">Reference proteome</keyword>
<gene>
    <name evidence="2" type="ORF">C8N29_11936</name>
</gene>
<keyword evidence="1" id="KW-0472">Membrane</keyword>
<proteinExistence type="predicted"/>
<dbReference type="EMBL" id="QAON01000019">
    <property type="protein sequence ID" value="PTQ87389.1"/>
    <property type="molecule type" value="Genomic_DNA"/>
</dbReference>
<evidence type="ECO:0000256" key="1">
    <source>
        <dbReference type="SAM" id="Phobius"/>
    </source>
</evidence>
<organism evidence="2 3">
    <name type="scientific">Agitococcus lubricus</name>
    <dbReference type="NCBI Taxonomy" id="1077255"/>
    <lineage>
        <taxon>Bacteria</taxon>
        <taxon>Pseudomonadati</taxon>
        <taxon>Pseudomonadota</taxon>
        <taxon>Gammaproteobacteria</taxon>
        <taxon>Moraxellales</taxon>
        <taxon>Moraxellaceae</taxon>
        <taxon>Agitococcus</taxon>
    </lineage>
</organism>